<dbReference type="Proteomes" id="UP001162992">
    <property type="component" value="Chromosome 4"/>
</dbReference>
<gene>
    <name evidence="1" type="ORF">O6H91_04G049600</name>
</gene>
<comment type="caution">
    <text evidence="1">The sequence shown here is derived from an EMBL/GenBank/DDBJ whole genome shotgun (WGS) entry which is preliminary data.</text>
</comment>
<sequence length="165" mass="18476">MGKHLGEGPSLQSLMQRSHLRKGHRPRTINDTVNSSTFSTPMYHQPADHVEGDAETLRRKCRPYTSFVVDDNVSHRPEYNYNNVQRGRCGRPKKINFDTYHTATKVQADGGVVAEQEVHKSQWAIRRTPPNSKVKCLGMVPGQGLCSRPIPSCARGGSSPIILWL</sequence>
<organism evidence="1 2">
    <name type="scientific">Diphasiastrum complanatum</name>
    <name type="common">Issler's clubmoss</name>
    <name type="synonym">Lycopodium complanatum</name>
    <dbReference type="NCBI Taxonomy" id="34168"/>
    <lineage>
        <taxon>Eukaryota</taxon>
        <taxon>Viridiplantae</taxon>
        <taxon>Streptophyta</taxon>
        <taxon>Embryophyta</taxon>
        <taxon>Tracheophyta</taxon>
        <taxon>Lycopodiopsida</taxon>
        <taxon>Lycopodiales</taxon>
        <taxon>Lycopodiaceae</taxon>
        <taxon>Lycopodioideae</taxon>
        <taxon>Diphasiastrum</taxon>
    </lineage>
</organism>
<accession>A0ACC2DXB5</accession>
<evidence type="ECO:0000313" key="1">
    <source>
        <dbReference type="EMBL" id="KAJ7558647.1"/>
    </source>
</evidence>
<dbReference type="EMBL" id="CM055095">
    <property type="protein sequence ID" value="KAJ7558647.1"/>
    <property type="molecule type" value="Genomic_DNA"/>
</dbReference>
<proteinExistence type="predicted"/>
<keyword evidence="2" id="KW-1185">Reference proteome</keyword>
<evidence type="ECO:0000313" key="2">
    <source>
        <dbReference type="Proteomes" id="UP001162992"/>
    </source>
</evidence>
<name>A0ACC2DXB5_DIPCM</name>
<protein>
    <submittedName>
        <fullName evidence="1">Uncharacterized protein</fullName>
    </submittedName>
</protein>
<reference evidence="2" key="1">
    <citation type="journal article" date="2024" name="Proc. Natl. Acad. Sci. U.S.A.">
        <title>Extraordinary preservation of gene collinearity over three hundred million years revealed in homosporous lycophytes.</title>
        <authorList>
            <person name="Li C."/>
            <person name="Wickell D."/>
            <person name="Kuo L.Y."/>
            <person name="Chen X."/>
            <person name="Nie B."/>
            <person name="Liao X."/>
            <person name="Peng D."/>
            <person name="Ji J."/>
            <person name="Jenkins J."/>
            <person name="Williams M."/>
            <person name="Shu S."/>
            <person name="Plott C."/>
            <person name="Barry K."/>
            <person name="Rajasekar S."/>
            <person name="Grimwood J."/>
            <person name="Han X."/>
            <person name="Sun S."/>
            <person name="Hou Z."/>
            <person name="He W."/>
            <person name="Dai G."/>
            <person name="Sun C."/>
            <person name="Schmutz J."/>
            <person name="Leebens-Mack J.H."/>
            <person name="Li F.W."/>
            <person name="Wang L."/>
        </authorList>
    </citation>
    <scope>NUCLEOTIDE SEQUENCE [LARGE SCALE GENOMIC DNA]</scope>
    <source>
        <strain evidence="2">cv. PW_Plant_1</strain>
    </source>
</reference>